<proteinExistence type="predicted"/>
<name>A0A199UAE2_MANES</name>
<protein>
    <submittedName>
        <fullName evidence="1">Uncharacterized protein</fullName>
    </submittedName>
</protein>
<dbReference type="AlphaFoldDB" id="A0A199UAE2"/>
<dbReference type="EMBL" id="KV450689">
    <property type="protein sequence ID" value="OAY21720.1"/>
    <property type="molecule type" value="Genomic_DNA"/>
</dbReference>
<accession>A0A199UAE2</accession>
<sequence length="84" mass="9271">MLQIREVSYVQSSQLNVSLVPLSYNCIPQVSSDAQYLMMIIDILDSHSHPQSGLLNSQYKRTSSSVELATSSQHQLMTVSGPSD</sequence>
<evidence type="ECO:0000313" key="1">
    <source>
        <dbReference type="EMBL" id="OAY21720.1"/>
    </source>
</evidence>
<reference evidence="1" key="1">
    <citation type="submission" date="2016-02" db="EMBL/GenBank/DDBJ databases">
        <title>WGS assembly of Manihot esculenta.</title>
        <authorList>
            <person name="Bredeson J.V."/>
            <person name="Prochnik S.E."/>
            <person name="Lyons J.B."/>
            <person name="Schmutz J."/>
            <person name="Grimwood J."/>
            <person name="Vrebalov J."/>
            <person name="Bart R.S."/>
            <person name="Amuge T."/>
            <person name="Ferguson M.E."/>
            <person name="Green R."/>
            <person name="Putnam N."/>
            <person name="Stites J."/>
            <person name="Rounsley S."/>
            <person name="Rokhsar D.S."/>
        </authorList>
    </citation>
    <scope>NUCLEOTIDE SEQUENCE [LARGE SCALE GENOMIC DNA]</scope>
    <source>
        <tissue evidence="1">Leaf</tissue>
    </source>
</reference>
<gene>
    <name evidence="1" type="ORF">MANES_S062700</name>
</gene>
<organism evidence="1">
    <name type="scientific">Manihot esculenta</name>
    <name type="common">Cassava</name>
    <name type="synonym">Jatropha manihot</name>
    <dbReference type="NCBI Taxonomy" id="3983"/>
    <lineage>
        <taxon>Eukaryota</taxon>
        <taxon>Viridiplantae</taxon>
        <taxon>Streptophyta</taxon>
        <taxon>Embryophyta</taxon>
        <taxon>Tracheophyta</taxon>
        <taxon>Spermatophyta</taxon>
        <taxon>Magnoliopsida</taxon>
        <taxon>eudicotyledons</taxon>
        <taxon>Gunneridae</taxon>
        <taxon>Pentapetalae</taxon>
        <taxon>rosids</taxon>
        <taxon>fabids</taxon>
        <taxon>Malpighiales</taxon>
        <taxon>Euphorbiaceae</taxon>
        <taxon>Crotonoideae</taxon>
        <taxon>Manihoteae</taxon>
        <taxon>Manihot</taxon>
    </lineage>
</organism>